<dbReference type="EMBL" id="CAJVPD010000030">
    <property type="protein sequence ID" value="CAG8250335.1"/>
    <property type="molecule type" value="Genomic_DNA"/>
</dbReference>
<dbReference type="GO" id="GO:0071949">
    <property type="term" value="F:FAD binding"/>
    <property type="evidence" value="ECO:0007669"/>
    <property type="project" value="InterPro"/>
</dbReference>
<dbReference type="SUPFAM" id="SSF51905">
    <property type="entry name" value="FAD/NAD(P)-binding domain"/>
    <property type="match status" value="1"/>
</dbReference>
<feature type="transmembrane region" description="Helical" evidence="4">
    <location>
        <begin position="377"/>
        <end position="397"/>
    </location>
</feature>
<reference evidence="6" key="1">
    <citation type="submission" date="2021-07" db="EMBL/GenBank/DDBJ databases">
        <authorList>
            <person name="Branca A.L. A."/>
        </authorList>
    </citation>
    <scope>NUCLEOTIDE SEQUENCE</scope>
</reference>
<proteinExistence type="predicted"/>
<dbReference type="AlphaFoldDB" id="A0A9W4N3F0"/>
<feature type="domain" description="FAD-binding" evidence="5">
    <location>
        <begin position="5"/>
        <end position="331"/>
    </location>
</feature>
<evidence type="ECO:0000256" key="4">
    <source>
        <dbReference type="SAM" id="Phobius"/>
    </source>
</evidence>
<keyword evidence="4" id="KW-0472">Membrane</keyword>
<keyword evidence="4" id="KW-1133">Transmembrane helix</keyword>
<dbReference type="InterPro" id="IPR051704">
    <property type="entry name" value="FAD_aromatic-hydroxylase"/>
</dbReference>
<organism evidence="6 7">
    <name type="scientific">Penicillium salamii</name>
    <dbReference type="NCBI Taxonomy" id="1612424"/>
    <lineage>
        <taxon>Eukaryota</taxon>
        <taxon>Fungi</taxon>
        <taxon>Dikarya</taxon>
        <taxon>Ascomycota</taxon>
        <taxon>Pezizomycotina</taxon>
        <taxon>Eurotiomycetes</taxon>
        <taxon>Eurotiomycetidae</taxon>
        <taxon>Eurotiales</taxon>
        <taxon>Aspergillaceae</taxon>
        <taxon>Penicillium</taxon>
    </lineage>
</organism>
<name>A0A9W4N3F0_9EURO</name>
<dbReference type="Gene3D" id="3.50.50.60">
    <property type="entry name" value="FAD/NAD(P)-binding domain"/>
    <property type="match status" value="1"/>
</dbReference>
<keyword evidence="4" id="KW-0812">Transmembrane</keyword>
<evidence type="ECO:0000256" key="2">
    <source>
        <dbReference type="ARBA" id="ARBA00022827"/>
    </source>
</evidence>
<gene>
    <name evidence="6" type="ORF">PSALAMII_LOCUS707</name>
</gene>
<dbReference type="PRINTS" id="PR00420">
    <property type="entry name" value="RNGMNOXGNASE"/>
</dbReference>
<keyword evidence="2" id="KW-0274">FAD</keyword>
<keyword evidence="3" id="KW-0560">Oxidoreductase</keyword>
<dbReference type="PANTHER" id="PTHR46865">
    <property type="entry name" value="OXIDOREDUCTASE-RELATED"/>
    <property type="match status" value="1"/>
</dbReference>
<comment type="caution">
    <text evidence="6">The sequence shown here is derived from an EMBL/GenBank/DDBJ whole genome shotgun (WGS) entry which is preliminary data.</text>
</comment>
<dbReference type="Pfam" id="PF01494">
    <property type="entry name" value="FAD_binding_3"/>
    <property type="match status" value="1"/>
</dbReference>
<dbReference type="GO" id="GO:0016491">
    <property type="term" value="F:oxidoreductase activity"/>
    <property type="evidence" value="ECO:0007669"/>
    <property type="project" value="UniProtKB-KW"/>
</dbReference>
<dbReference type="InterPro" id="IPR036188">
    <property type="entry name" value="FAD/NAD-bd_sf"/>
</dbReference>
<evidence type="ECO:0000256" key="3">
    <source>
        <dbReference type="ARBA" id="ARBA00023002"/>
    </source>
</evidence>
<sequence length="429" mass="47548">MAQLRILISGAGIAGNAIAFWLTKLGHRVTVIESFPDLRASGLQVDLRGHGVEVLKRMGLERAFREKSIPEQGMQMVDKFGKRRAFFPASESSEVNMGFSSDWEIMRGDLCQIIYDATKCRAKYIFGTSIDNYREENDTVNVQFSDGSIKSFDLVIGADGQGSQTRKLMLGPNAQSPFRPINSMYVGYFTITRPIQKGEEYVATSYMAPGSRGIMTRRHNDHEIQVYIGGRAQSDRLKASLRGDVNERKGALTEMLQGSGWKTDEILESLKTANDFYCERLGQIRLDRWSRGRIVLVGDAAYCPSAMTGMGTTSSIVGAYVLAGEIGQHCDSARVDAAADDPDAIAAALEAYELEFSPFMAQIQKSVSLDGGRFDGLMSSAFGVAIVNHLMGIASFLRLDRLRRFKSSISKNWKLPQYDKMYQGDEQHA</sequence>
<evidence type="ECO:0000313" key="7">
    <source>
        <dbReference type="Proteomes" id="UP001152592"/>
    </source>
</evidence>
<evidence type="ECO:0000313" key="6">
    <source>
        <dbReference type="EMBL" id="CAG8250335.1"/>
    </source>
</evidence>
<dbReference type="PANTHER" id="PTHR46865:SF7">
    <property type="entry name" value="MONOOXYGENASE, PUTATIVE (AFU_ORTHOLOGUE AFUA_8G07040)-RELATED"/>
    <property type="match status" value="1"/>
</dbReference>
<accession>A0A9W4N3F0</accession>
<dbReference type="InterPro" id="IPR002938">
    <property type="entry name" value="FAD-bd"/>
</dbReference>
<dbReference type="Proteomes" id="UP001152592">
    <property type="component" value="Unassembled WGS sequence"/>
</dbReference>
<evidence type="ECO:0000259" key="5">
    <source>
        <dbReference type="Pfam" id="PF01494"/>
    </source>
</evidence>
<dbReference type="Gene3D" id="3.30.9.10">
    <property type="entry name" value="D-Amino Acid Oxidase, subunit A, domain 2"/>
    <property type="match status" value="1"/>
</dbReference>
<evidence type="ECO:0000256" key="1">
    <source>
        <dbReference type="ARBA" id="ARBA00022630"/>
    </source>
</evidence>
<keyword evidence="1" id="KW-0285">Flavoprotein</keyword>
<dbReference type="OrthoDB" id="20105at2759"/>
<protein>
    <recommendedName>
        <fullName evidence="5">FAD-binding domain-containing protein</fullName>
    </recommendedName>
</protein>